<dbReference type="InterPro" id="IPR032259">
    <property type="entry name" value="HIBYL-CoA-H"/>
</dbReference>
<dbReference type="Gene3D" id="3.90.226.10">
    <property type="entry name" value="2-enoyl-CoA Hydratase, Chain A, domain 1"/>
    <property type="match status" value="1"/>
</dbReference>
<organism evidence="6 7">
    <name type="scientific">Phascolomyces articulosus</name>
    <dbReference type="NCBI Taxonomy" id="60185"/>
    <lineage>
        <taxon>Eukaryota</taxon>
        <taxon>Fungi</taxon>
        <taxon>Fungi incertae sedis</taxon>
        <taxon>Mucoromycota</taxon>
        <taxon>Mucoromycotina</taxon>
        <taxon>Mucoromycetes</taxon>
        <taxon>Mucorales</taxon>
        <taxon>Lichtheimiaceae</taxon>
        <taxon>Phascolomyces</taxon>
    </lineage>
</organism>
<evidence type="ECO:0000256" key="4">
    <source>
        <dbReference type="SAM" id="Coils"/>
    </source>
</evidence>
<dbReference type="Proteomes" id="UP001209540">
    <property type="component" value="Unassembled WGS sequence"/>
</dbReference>
<dbReference type="InterPro" id="IPR045004">
    <property type="entry name" value="ECH_dom"/>
</dbReference>
<accession>A0AAD5K0F5</accession>
<evidence type="ECO:0000313" key="7">
    <source>
        <dbReference type="Proteomes" id="UP001209540"/>
    </source>
</evidence>
<sequence length="474" mass="52617">MTSKPGIIRNHLRMVNGTTATRRLLAVQKTLAASPPTPSSNAYHTQSTSVETDDTAEVVIKQHPSGLSKIHLNRPTKLNAISFNMCDLISQGVLAWERSEKSKAILITAAGNKAFSAGGDIRILVDMEQSGRHEECIALFQKHPRLNHAVGSINKPIIAFMHGITMGGGVGLTINASFRIATETTVHAMPETMIGHHPDASASFWMPRLDGFLGLYLMLTGRRLRGADVYYSGIATHYVHSSNLKKLENALEELANESNGILEQDAINAVIVKYSVDLEQEKAPFSLGGGIYQAINRCFQYDTMEEIMTALKEEKYAVKWAKETHDLLCQMSPTSLKLTLQLYHTGSQLSFVECMKLEYQLTTKTLASKEFSEGTSAALITKKAPNWNPPTLEQIDAKEIKRYFFDTPICNPLITLCEGGNHTEYLPTRFILPRCSEILDVSKTMNRDDTINYFLKKHNGKSGVKIKVISIIDK</sequence>
<dbReference type="SUPFAM" id="SSF52096">
    <property type="entry name" value="ClpP/crotonase"/>
    <property type="match status" value="1"/>
</dbReference>
<dbReference type="GO" id="GO:0003860">
    <property type="term" value="F:3-hydroxyisobutyryl-CoA hydrolase activity"/>
    <property type="evidence" value="ECO:0007669"/>
    <property type="project" value="UniProtKB-EC"/>
</dbReference>
<dbReference type="AlphaFoldDB" id="A0AAD5K0F5"/>
<reference evidence="6" key="1">
    <citation type="journal article" date="2022" name="IScience">
        <title>Evolution of zygomycete secretomes and the origins of terrestrial fungal ecologies.</title>
        <authorList>
            <person name="Chang Y."/>
            <person name="Wang Y."/>
            <person name="Mondo S."/>
            <person name="Ahrendt S."/>
            <person name="Andreopoulos W."/>
            <person name="Barry K."/>
            <person name="Beard J."/>
            <person name="Benny G.L."/>
            <person name="Blankenship S."/>
            <person name="Bonito G."/>
            <person name="Cuomo C."/>
            <person name="Desiro A."/>
            <person name="Gervers K.A."/>
            <person name="Hundley H."/>
            <person name="Kuo A."/>
            <person name="LaButti K."/>
            <person name="Lang B.F."/>
            <person name="Lipzen A."/>
            <person name="O'Donnell K."/>
            <person name="Pangilinan J."/>
            <person name="Reynolds N."/>
            <person name="Sandor L."/>
            <person name="Smith M.E."/>
            <person name="Tsang A."/>
            <person name="Grigoriev I.V."/>
            <person name="Stajich J.E."/>
            <person name="Spatafora J.W."/>
        </authorList>
    </citation>
    <scope>NUCLEOTIDE SEQUENCE</scope>
    <source>
        <strain evidence="6">RSA 2281</strain>
    </source>
</reference>
<evidence type="ECO:0000313" key="6">
    <source>
        <dbReference type="EMBL" id="KAI9245526.1"/>
    </source>
</evidence>
<proteinExistence type="predicted"/>
<keyword evidence="3" id="KW-0378">Hydrolase</keyword>
<dbReference type="PANTHER" id="PTHR43176">
    <property type="entry name" value="3-HYDROXYISOBUTYRYL-COA HYDROLASE-RELATED"/>
    <property type="match status" value="1"/>
</dbReference>
<evidence type="ECO:0000256" key="1">
    <source>
        <dbReference type="ARBA" id="ARBA00001709"/>
    </source>
</evidence>
<evidence type="ECO:0000256" key="2">
    <source>
        <dbReference type="ARBA" id="ARBA00011915"/>
    </source>
</evidence>
<reference evidence="6" key="2">
    <citation type="submission" date="2023-02" db="EMBL/GenBank/DDBJ databases">
        <authorList>
            <consortium name="DOE Joint Genome Institute"/>
            <person name="Mondo S.J."/>
            <person name="Chang Y."/>
            <person name="Wang Y."/>
            <person name="Ahrendt S."/>
            <person name="Andreopoulos W."/>
            <person name="Barry K."/>
            <person name="Beard J."/>
            <person name="Benny G.L."/>
            <person name="Blankenship S."/>
            <person name="Bonito G."/>
            <person name="Cuomo C."/>
            <person name="Desiro A."/>
            <person name="Gervers K.A."/>
            <person name="Hundley H."/>
            <person name="Kuo A."/>
            <person name="LaButti K."/>
            <person name="Lang B.F."/>
            <person name="Lipzen A."/>
            <person name="O'Donnell K."/>
            <person name="Pangilinan J."/>
            <person name="Reynolds N."/>
            <person name="Sandor L."/>
            <person name="Smith M.W."/>
            <person name="Tsang A."/>
            <person name="Grigoriev I.V."/>
            <person name="Stajich J.E."/>
            <person name="Spatafora J.W."/>
        </authorList>
    </citation>
    <scope>NUCLEOTIDE SEQUENCE</scope>
    <source>
        <strain evidence="6">RSA 2281</strain>
    </source>
</reference>
<dbReference type="GO" id="GO:0005739">
    <property type="term" value="C:mitochondrion"/>
    <property type="evidence" value="ECO:0007669"/>
    <property type="project" value="TreeGrafter"/>
</dbReference>
<name>A0AAD5K0F5_9FUNG</name>
<feature type="coiled-coil region" evidence="4">
    <location>
        <begin position="237"/>
        <end position="264"/>
    </location>
</feature>
<gene>
    <name evidence="6" type="ORF">BDA99DRAFT_490239</name>
</gene>
<evidence type="ECO:0000259" key="5">
    <source>
        <dbReference type="Pfam" id="PF16113"/>
    </source>
</evidence>
<dbReference type="EC" id="3.1.2.4" evidence="2"/>
<keyword evidence="7" id="KW-1185">Reference proteome</keyword>
<dbReference type="NCBIfam" id="NF004127">
    <property type="entry name" value="PRK05617.1"/>
    <property type="match status" value="1"/>
</dbReference>
<dbReference type="InterPro" id="IPR029045">
    <property type="entry name" value="ClpP/crotonase-like_dom_sf"/>
</dbReference>
<keyword evidence="4" id="KW-0175">Coiled coil</keyword>
<dbReference type="PANTHER" id="PTHR43176:SF3">
    <property type="entry name" value="3-HYDROXYISOBUTYRYL-COA HYDROLASE, MITOCHONDRIAL"/>
    <property type="match status" value="1"/>
</dbReference>
<comment type="caution">
    <text evidence="6">The sequence shown here is derived from an EMBL/GenBank/DDBJ whole genome shotgun (WGS) entry which is preliminary data.</text>
</comment>
<dbReference type="EMBL" id="JAIXMP010000051">
    <property type="protein sequence ID" value="KAI9245526.1"/>
    <property type="molecule type" value="Genomic_DNA"/>
</dbReference>
<dbReference type="CDD" id="cd06558">
    <property type="entry name" value="crotonase-like"/>
    <property type="match status" value="1"/>
</dbReference>
<protein>
    <recommendedName>
        <fullName evidence="2">3-hydroxyisobutyryl-CoA hydrolase</fullName>
        <ecNumber evidence="2">3.1.2.4</ecNumber>
    </recommendedName>
</protein>
<evidence type="ECO:0000256" key="3">
    <source>
        <dbReference type="ARBA" id="ARBA00022801"/>
    </source>
</evidence>
<comment type="catalytic activity">
    <reaction evidence="1">
        <text>3-hydroxy-2-methylpropanoyl-CoA + H2O = 3-hydroxy-2-methylpropanoate + CoA + H(+)</text>
        <dbReference type="Rhea" id="RHEA:20888"/>
        <dbReference type="ChEBI" id="CHEBI:11805"/>
        <dbReference type="ChEBI" id="CHEBI:15377"/>
        <dbReference type="ChEBI" id="CHEBI:15378"/>
        <dbReference type="ChEBI" id="CHEBI:57287"/>
        <dbReference type="ChEBI" id="CHEBI:57340"/>
        <dbReference type="EC" id="3.1.2.4"/>
    </reaction>
</comment>
<dbReference type="GO" id="GO:0006574">
    <property type="term" value="P:L-valine catabolic process"/>
    <property type="evidence" value="ECO:0007669"/>
    <property type="project" value="TreeGrafter"/>
</dbReference>
<dbReference type="Pfam" id="PF16113">
    <property type="entry name" value="ECH_2"/>
    <property type="match status" value="1"/>
</dbReference>
<feature type="domain" description="Enoyl-CoA hydratase/isomerase" evidence="5">
    <location>
        <begin position="69"/>
        <end position="404"/>
    </location>
</feature>